<dbReference type="RefSeq" id="WP_170270657.1">
    <property type="nucleotide sequence ID" value="NZ_JABEQB010000009.1"/>
</dbReference>
<evidence type="ECO:0000256" key="1">
    <source>
        <dbReference type="SAM" id="MobiDB-lite"/>
    </source>
</evidence>
<reference evidence="3 4" key="1">
    <citation type="submission" date="2020-04" db="EMBL/GenBank/DDBJ databases">
        <title>Draft genome sequence of Caldanaerobacter sunterraneus. strain 1523vc isolated from Griffin hot spring, Kamchatka, Russia.</title>
        <authorList>
            <person name="Toshchakov S.V."/>
            <person name="Podosokorskaya O.A."/>
            <person name="Kublanov I.V."/>
            <person name="Korzhenkov A."/>
            <person name="Patrushev M.V."/>
        </authorList>
    </citation>
    <scope>NUCLEOTIDE SEQUENCE [LARGE SCALE GENOMIC DNA]</scope>
    <source>
        <strain evidence="3 4">1523vc</strain>
    </source>
</reference>
<feature type="compositionally biased region" description="Polar residues" evidence="1">
    <location>
        <begin position="274"/>
        <end position="292"/>
    </location>
</feature>
<protein>
    <recommendedName>
        <fullName evidence="2">CobN/magnesium chelatase domain-containing protein</fullName>
    </recommendedName>
</protein>
<dbReference type="Pfam" id="PF02514">
    <property type="entry name" value="CobN-Mg_chel"/>
    <property type="match status" value="1"/>
</dbReference>
<feature type="compositionally biased region" description="Gly residues" evidence="1">
    <location>
        <begin position="252"/>
        <end position="268"/>
    </location>
</feature>
<feature type="region of interest" description="Disordered" evidence="1">
    <location>
        <begin position="243"/>
        <end position="324"/>
    </location>
</feature>
<comment type="caution">
    <text evidence="3">The sequence shown here is derived from an EMBL/GenBank/DDBJ whole genome shotgun (WGS) entry which is preliminary data.</text>
</comment>
<sequence length="369" mass="40495">MARLKKFLLLVVIGLFWTIIYIKAMGAGTWVPAPDEYKSGAHTAQVKIAELLRQRGEYPKEVAIELFNKQNPDRTPVRLSIALYALGVKPLWDANSHITGIETIDLSDLGRPRIDTIVFFEEQDDALLPSLNLLEMAWRKVLSTSYNPLVHTYPELQKALDIALAPLGEYQKGDEPLETNYFASNWAKQTLGFLRQGKTPEEAITLSFKLREINLKEQKPPEGIPVVKDTYQLTTNTLEIIFKGQEGDGEGKGSGGTGATTGSKGVGAAGSTAITNTATGQQKTESTKQQGNAYAISPEPHSLQQLPPPEISLSQNRGVSKGGANKEPVVYEISIEEEPEQESTPGPFLLLLLPLTAGIIYHQKNGYLR</sequence>
<dbReference type="InterPro" id="IPR003672">
    <property type="entry name" value="CobN/Mg_chltase"/>
</dbReference>
<name>A0A7Y2PK03_9THEO</name>
<evidence type="ECO:0000313" key="3">
    <source>
        <dbReference type="EMBL" id="NNG66459.1"/>
    </source>
</evidence>
<dbReference type="AlphaFoldDB" id="A0A7Y2PK03"/>
<feature type="domain" description="CobN/magnesium chelatase" evidence="2">
    <location>
        <begin position="31"/>
        <end position="118"/>
    </location>
</feature>
<dbReference type="PANTHER" id="PTHR44119:SF4">
    <property type="entry name" value="AEROBIC COBALTOCHELATASE SUBUNIT COBN"/>
    <property type="match status" value="1"/>
</dbReference>
<accession>A0A7Y2PK03</accession>
<evidence type="ECO:0000259" key="2">
    <source>
        <dbReference type="Pfam" id="PF02514"/>
    </source>
</evidence>
<dbReference type="EMBL" id="JABEQB010000009">
    <property type="protein sequence ID" value="NNG66459.1"/>
    <property type="molecule type" value="Genomic_DNA"/>
</dbReference>
<dbReference type="Proteomes" id="UP000529861">
    <property type="component" value="Unassembled WGS sequence"/>
</dbReference>
<dbReference type="PANTHER" id="PTHR44119">
    <property type="entry name" value="MAGNESIUM-CHELATASE SUBUNIT CHLH, CHLOROPLASTIC"/>
    <property type="match status" value="1"/>
</dbReference>
<proteinExistence type="predicted"/>
<evidence type="ECO:0000313" key="4">
    <source>
        <dbReference type="Proteomes" id="UP000529861"/>
    </source>
</evidence>
<gene>
    <name evidence="3" type="ORF">HKI81_04290</name>
</gene>
<organism evidence="3 4">
    <name type="scientific">Caldanaerobacter subterraneus</name>
    <dbReference type="NCBI Taxonomy" id="911092"/>
    <lineage>
        <taxon>Bacteria</taxon>
        <taxon>Bacillati</taxon>
        <taxon>Bacillota</taxon>
        <taxon>Clostridia</taxon>
        <taxon>Thermoanaerobacterales</taxon>
        <taxon>Thermoanaerobacteraceae</taxon>
        <taxon>Caldanaerobacter</taxon>
    </lineage>
</organism>